<reference evidence="1" key="2">
    <citation type="submission" date="2025-09" db="UniProtKB">
        <authorList>
            <consortium name="EnsemblPlants"/>
        </authorList>
    </citation>
    <scope>IDENTIFICATION</scope>
</reference>
<protein>
    <submittedName>
        <fullName evidence="1">Uncharacterized protein</fullName>
    </submittedName>
</protein>
<proteinExistence type="predicted"/>
<evidence type="ECO:0000313" key="2">
    <source>
        <dbReference type="Proteomes" id="UP001732700"/>
    </source>
</evidence>
<dbReference type="EnsemblPlants" id="AVESA.00010b.r2.7DG1348240.1">
    <property type="protein sequence ID" value="AVESA.00010b.r2.7DG1348240.1.CDS"/>
    <property type="gene ID" value="AVESA.00010b.r2.7DG1348240"/>
</dbReference>
<accession>A0ACD6ABL4</accession>
<name>A0ACD6ABL4_AVESA</name>
<keyword evidence="2" id="KW-1185">Reference proteome</keyword>
<sequence length="121" mass="13527">MGVKGVSISHVKSHLQMYRSNPSNSNSPPNVSVDHHDNCMDGNNTARASDNINASSYVMTCRSAHQRSSLSYQIPLSIEEVLRRWEQSRGHLPWNSSNNGIITTHKVILHGVLAIYCIFPR</sequence>
<reference evidence="1" key="1">
    <citation type="submission" date="2021-05" db="EMBL/GenBank/DDBJ databases">
        <authorList>
            <person name="Scholz U."/>
            <person name="Mascher M."/>
            <person name="Fiebig A."/>
        </authorList>
    </citation>
    <scope>NUCLEOTIDE SEQUENCE [LARGE SCALE GENOMIC DNA]</scope>
</reference>
<dbReference type="Proteomes" id="UP001732700">
    <property type="component" value="Chromosome 7D"/>
</dbReference>
<organism evidence="1 2">
    <name type="scientific">Avena sativa</name>
    <name type="common">Oat</name>
    <dbReference type="NCBI Taxonomy" id="4498"/>
    <lineage>
        <taxon>Eukaryota</taxon>
        <taxon>Viridiplantae</taxon>
        <taxon>Streptophyta</taxon>
        <taxon>Embryophyta</taxon>
        <taxon>Tracheophyta</taxon>
        <taxon>Spermatophyta</taxon>
        <taxon>Magnoliopsida</taxon>
        <taxon>Liliopsida</taxon>
        <taxon>Poales</taxon>
        <taxon>Poaceae</taxon>
        <taxon>BOP clade</taxon>
        <taxon>Pooideae</taxon>
        <taxon>Poodae</taxon>
        <taxon>Poeae</taxon>
        <taxon>Poeae Chloroplast Group 1 (Aveneae type)</taxon>
        <taxon>Aveninae</taxon>
        <taxon>Avena</taxon>
    </lineage>
</organism>
<evidence type="ECO:0000313" key="1">
    <source>
        <dbReference type="EnsemblPlants" id="AVESA.00010b.r2.7DG1348240.1.CDS"/>
    </source>
</evidence>